<accession>A0AAD6MU97</accession>
<proteinExistence type="predicted"/>
<feature type="domain" description="Aminoglycoside phosphotransferase" evidence="1">
    <location>
        <begin position="44"/>
        <end position="239"/>
    </location>
</feature>
<reference evidence="2" key="2">
    <citation type="submission" date="2023-01" db="EMBL/GenBank/DDBJ databases">
        <authorList>
            <person name="Petersen C."/>
        </authorList>
    </citation>
    <scope>NUCLEOTIDE SEQUENCE</scope>
    <source>
        <strain evidence="2">IBT 17514</strain>
    </source>
</reference>
<dbReference type="Gene3D" id="3.90.1200.10">
    <property type="match status" value="1"/>
</dbReference>
<dbReference type="GO" id="GO:0016301">
    <property type="term" value="F:kinase activity"/>
    <property type="evidence" value="ECO:0007669"/>
    <property type="project" value="UniProtKB-KW"/>
</dbReference>
<protein>
    <submittedName>
        <fullName evidence="2">Protein kinase-like protein</fullName>
    </submittedName>
</protein>
<organism evidence="2 3">
    <name type="scientific">Penicillium malachiteum</name>
    <dbReference type="NCBI Taxonomy" id="1324776"/>
    <lineage>
        <taxon>Eukaryota</taxon>
        <taxon>Fungi</taxon>
        <taxon>Dikarya</taxon>
        <taxon>Ascomycota</taxon>
        <taxon>Pezizomycotina</taxon>
        <taxon>Eurotiomycetes</taxon>
        <taxon>Eurotiomycetidae</taxon>
        <taxon>Eurotiales</taxon>
        <taxon>Aspergillaceae</taxon>
        <taxon>Penicillium</taxon>
    </lineage>
</organism>
<dbReference type="Proteomes" id="UP001215712">
    <property type="component" value="Unassembled WGS sequence"/>
</dbReference>
<dbReference type="InterPro" id="IPR051678">
    <property type="entry name" value="AGP_Transferase"/>
</dbReference>
<dbReference type="Pfam" id="PF01636">
    <property type="entry name" value="APH"/>
    <property type="match status" value="1"/>
</dbReference>
<dbReference type="PANTHER" id="PTHR21310">
    <property type="entry name" value="AMINOGLYCOSIDE PHOSPHOTRANSFERASE-RELATED-RELATED"/>
    <property type="match status" value="1"/>
</dbReference>
<dbReference type="AlphaFoldDB" id="A0AAD6MU97"/>
<gene>
    <name evidence="2" type="ORF">N7493_007504</name>
</gene>
<comment type="caution">
    <text evidence="2">The sequence shown here is derived from an EMBL/GenBank/DDBJ whole genome shotgun (WGS) entry which is preliminary data.</text>
</comment>
<dbReference type="PANTHER" id="PTHR21310:SF59">
    <property type="entry name" value="AMINOGLYCOSIDE PHOSPHOTRANSFERASE DOMAIN-CONTAINING PROTEIN"/>
    <property type="match status" value="1"/>
</dbReference>
<evidence type="ECO:0000313" key="2">
    <source>
        <dbReference type="EMBL" id="KAJ5719049.1"/>
    </source>
</evidence>
<keyword evidence="2" id="KW-0808">Transferase</keyword>
<dbReference type="InterPro" id="IPR002575">
    <property type="entry name" value="Aminoglycoside_PTrfase"/>
</dbReference>
<dbReference type="InterPro" id="IPR011009">
    <property type="entry name" value="Kinase-like_dom_sf"/>
</dbReference>
<evidence type="ECO:0000259" key="1">
    <source>
        <dbReference type="Pfam" id="PF01636"/>
    </source>
</evidence>
<sequence>MDPLSNFQLKNFFNRYTPITREICDELVATIANGGTTNPTPLQGAQSYTVQVSDDNDGFIVQFRGPQNTLDFELLNAAQETYGGLVPSTCEHLAQFDLKVHPLRVYKMNDIPGDALLQVNSFLHQPENCHLLEHTVQDFARFCSRAWLNRPLLLPSFNKASIQNNYSSSLDRMMDLLPARFHPLLDTLQSQIPSLFADDYPMVLNHGDLLENNILVDRNTGKLTGIVDWRDAEVGPFAMQLCGLENILGIRKTTCMAFHPRHLELRQLFWKTLFHEMGDVSEEMKVVIQTARMVGIFLANEFDVGETSEEDQVMQLAVLESMTLGLSDIGLVIG</sequence>
<evidence type="ECO:0000313" key="3">
    <source>
        <dbReference type="Proteomes" id="UP001215712"/>
    </source>
</evidence>
<keyword evidence="2" id="KW-0418">Kinase</keyword>
<dbReference type="EMBL" id="JAQJAN010000011">
    <property type="protein sequence ID" value="KAJ5719049.1"/>
    <property type="molecule type" value="Genomic_DNA"/>
</dbReference>
<dbReference type="SUPFAM" id="SSF56112">
    <property type="entry name" value="Protein kinase-like (PK-like)"/>
    <property type="match status" value="1"/>
</dbReference>
<reference evidence="2" key="1">
    <citation type="journal article" date="2023" name="IMA Fungus">
        <title>Comparative genomic study of the Penicillium genus elucidates a diverse pangenome and 15 lateral gene transfer events.</title>
        <authorList>
            <person name="Petersen C."/>
            <person name="Sorensen T."/>
            <person name="Nielsen M.R."/>
            <person name="Sondergaard T.E."/>
            <person name="Sorensen J.L."/>
            <person name="Fitzpatrick D.A."/>
            <person name="Frisvad J.C."/>
            <person name="Nielsen K.L."/>
        </authorList>
    </citation>
    <scope>NUCLEOTIDE SEQUENCE</scope>
    <source>
        <strain evidence="2">IBT 17514</strain>
    </source>
</reference>
<name>A0AAD6MU97_9EURO</name>
<keyword evidence="3" id="KW-1185">Reference proteome</keyword>